<dbReference type="PROSITE" id="PS00028">
    <property type="entry name" value="ZINC_FINGER_C2H2_1"/>
    <property type="match status" value="1"/>
</dbReference>
<dbReference type="Proteomes" id="UP000015102">
    <property type="component" value="Unassembled WGS sequence"/>
</dbReference>
<keyword evidence="1" id="KW-0862">Zinc</keyword>
<protein>
    <recommendedName>
        <fullName evidence="2">C2H2-type domain-containing protein</fullName>
    </recommendedName>
</protein>
<dbReference type="InterPro" id="IPR013087">
    <property type="entry name" value="Znf_C2H2_type"/>
</dbReference>
<organism evidence="3 4">
    <name type="scientific">Megaselia scalaris</name>
    <name type="common">Humpbacked fly</name>
    <name type="synonym">Phora scalaris</name>
    <dbReference type="NCBI Taxonomy" id="36166"/>
    <lineage>
        <taxon>Eukaryota</taxon>
        <taxon>Metazoa</taxon>
        <taxon>Ecdysozoa</taxon>
        <taxon>Arthropoda</taxon>
        <taxon>Hexapoda</taxon>
        <taxon>Insecta</taxon>
        <taxon>Pterygota</taxon>
        <taxon>Neoptera</taxon>
        <taxon>Endopterygota</taxon>
        <taxon>Diptera</taxon>
        <taxon>Brachycera</taxon>
        <taxon>Muscomorpha</taxon>
        <taxon>Platypezoidea</taxon>
        <taxon>Phoridae</taxon>
        <taxon>Megaseliini</taxon>
        <taxon>Megaselia</taxon>
    </lineage>
</organism>
<evidence type="ECO:0000313" key="3">
    <source>
        <dbReference type="EnsemblMetazoa" id="MESCA001108-PA"/>
    </source>
</evidence>
<sequence length="163" mass="19689">SFSSEDLKLNDLKKDCFICQESFSNKRDLENHCRRHRNLEIYHDNNHTIDLGNFKVFQTISKFSRDFLFILSSIVENVLLKRIIFAINKFHYPLENIKLEKSKEIMFTMNTKLFEPGHVYPLMISYTRENDNKIYFIQYLFEFKPNKVNYSSVQQRKRTKTNI</sequence>
<dbReference type="EMBL" id="CAQQ02074503">
    <property type="status" value="NOT_ANNOTATED_CDS"/>
    <property type="molecule type" value="Genomic_DNA"/>
</dbReference>
<dbReference type="PROSITE" id="PS50157">
    <property type="entry name" value="ZINC_FINGER_C2H2_2"/>
    <property type="match status" value="1"/>
</dbReference>
<dbReference type="GO" id="GO:0008270">
    <property type="term" value="F:zinc ion binding"/>
    <property type="evidence" value="ECO:0007669"/>
    <property type="project" value="UniProtKB-KW"/>
</dbReference>
<feature type="domain" description="C2H2-type" evidence="2">
    <location>
        <begin position="14"/>
        <end position="41"/>
    </location>
</feature>
<dbReference type="EnsemblMetazoa" id="MESCA001108-RA">
    <property type="protein sequence ID" value="MESCA001108-PA"/>
    <property type="gene ID" value="MESCA001108"/>
</dbReference>
<reference evidence="4" key="1">
    <citation type="submission" date="2013-02" db="EMBL/GenBank/DDBJ databases">
        <authorList>
            <person name="Hughes D."/>
        </authorList>
    </citation>
    <scope>NUCLEOTIDE SEQUENCE</scope>
    <source>
        <strain>Durham</strain>
        <strain evidence="4">NC isolate 2 -- Noor lab</strain>
    </source>
</reference>
<evidence type="ECO:0000259" key="2">
    <source>
        <dbReference type="PROSITE" id="PS50157"/>
    </source>
</evidence>
<keyword evidence="1" id="KW-0479">Metal-binding</keyword>
<evidence type="ECO:0000256" key="1">
    <source>
        <dbReference type="PROSITE-ProRule" id="PRU00042"/>
    </source>
</evidence>
<proteinExistence type="predicted"/>
<dbReference type="HOGENOM" id="CLU_1631248_0_0_1"/>
<accession>T1GCT5</accession>
<evidence type="ECO:0000313" key="4">
    <source>
        <dbReference type="Proteomes" id="UP000015102"/>
    </source>
</evidence>
<dbReference type="AlphaFoldDB" id="T1GCT5"/>
<keyword evidence="1" id="KW-0863">Zinc-finger</keyword>
<name>T1GCT5_MEGSC</name>
<keyword evidence="4" id="KW-1185">Reference proteome</keyword>
<dbReference type="EMBL" id="CAQQ02074504">
    <property type="status" value="NOT_ANNOTATED_CDS"/>
    <property type="molecule type" value="Genomic_DNA"/>
</dbReference>
<reference evidence="3" key="2">
    <citation type="submission" date="2015-06" db="UniProtKB">
        <authorList>
            <consortium name="EnsemblMetazoa"/>
        </authorList>
    </citation>
    <scope>IDENTIFICATION</scope>
</reference>